<organism evidence="1 2">
    <name type="scientific">Lithospermum erythrorhizon</name>
    <name type="common">Purple gromwell</name>
    <name type="synonym">Lithospermum officinale var. erythrorhizon</name>
    <dbReference type="NCBI Taxonomy" id="34254"/>
    <lineage>
        <taxon>Eukaryota</taxon>
        <taxon>Viridiplantae</taxon>
        <taxon>Streptophyta</taxon>
        <taxon>Embryophyta</taxon>
        <taxon>Tracheophyta</taxon>
        <taxon>Spermatophyta</taxon>
        <taxon>Magnoliopsida</taxon>
        <taxon>eudicotyledons</taxon>
        <taxon>Gunneridae</taxon>
        <taxon>Pentapetalae</taxon>
        <taxon>asterids</taxon>
        <taxon>lamiids</taxon>
        <taxon>Boraginales</taxon>
        <taxon>Boraginaceae</taxon>
        <taxon>Boraginoideae</taxon>
        <taxon>Lithospermeae</taxon>
        <taxon>Lithospermum</taxon>
    </lineage>
</organism>
<dbReference type="PANTHER" id="PTHR37731:SF1">
    <property type="entry name" value="PEPTIDE TRANSPORTER FAMILY PROTEIN"/>
    <property type="match status" value="1"/>
</dbReference>
<gene>
    <name evidence="1" type="ORF">LIER_35528</name>
</gene>
<dbReference type="EMBL" id="BAABME010015630">
    <property type="protein sequence ID" value="GAA0142170.1"/>
    <property type="molecule type" value="Genomic_DNA"/>
</dbReference>
<dbReference type="Proteomes" id="UP001454036">
    <property type="component" value="Unassembled WGS sequence"/>
</dbReference>
<dbReference type="PANTHER" id="PTHR37731">
    <property type="entry name" value="PEPTIDE TRANSPORTER FAMILY PROTEIN"/>
    <property type="match status" value="1"/>
</dbReference>
<sequence>MTSPITTYIDDKDLDDAALWAAIDSAAAASSLSSTTTTSAAKRKPLAIKNSPIPKSTPSPHVHLPKYSKNFHNYNNQNIQKSPRATINSPRASVEVNNSSRAVGEDLFFSPAAEGEVVQGQPVDHNRSQKQARINTSCVSELSPLPLVKARHVQRTFTSPVYSSPDSRSLMVDEYKRSNIPRGSECFPVNIGQFDEREGYNAMRHCLSGSFPTVSLFKEYQNAAMAILEKSDYTMISGHPFIKKTGWRKISFYFNVSYEIRDKTIEFDENRNVIRAEFVARALMQYVGFFSLVHRGGRFSDGWGSCERREKKFLKPNHDIPSTAETRAKNKACQVGISA</sequence>
<reference evidence="1 2" key="1">
    <citation type="submission" date="2024-01" db="EMBL/GenBank/DDBJ databases">
        <title>The complete chloroplast genome sequence of Lithospermum erythrorhizon: insights into the phylogenetic relationship among Boraginaceae species and the maternal lineages of purple gromwells.</title>
        <authorList>
            <person name="Okada T."/>
            <person name="Watanabe K."/>
        </authorList>
    </citation>
    <scope>NUCLEOTIDE SEQUENCE [LARGE SCALE GENOMIC DNA]</scope>
</reference>
<dbReference type="AlphaFoldDB" id="A0AAV3NS54"/>
<protein>
    <submittedName>
        <fullName evidence="1">Transporter</fullName>
    </submittedName>
</protein>
<evidence type="ECO:0000313" key="1">
    <source>
        <dbReference type="EMBL" id="GAA0142170.1"/>
    </source>
</evidence>
<keyword evidence="2" id="KW-1185">Reference proteome</keyword>
<name>A0AAV3NS54_LITER</name>
<comment type="caution">
    <text evidence="1">The sequence shown here is derived from an EMBL/GenBank/DDBJ whole genome shotgun (WGS) entry which is preliminary data.</text>
</comment>
<accession>A0AAV3NS54</accession>
<proteinExistence type="predicted"/>
<evidence type="ECO:0000313" key="2">
    <source>
        <dbReference type="Proteomes" id="UP001454036"/>
    </source>
</evidence>